<keyword evidence="1" id="KW-0812">Transmembrane</keyword>
<dbReference type="RefSeq" id="WP_157363588.1">
    <property type="nucleotide sequence ID" value="NZ_WOWS01000003.1"/>
</dbReference>
<evidence type="ECO:0000313" key="3">
    <source>
        <dbReference type="Proteomes" id="UP000478208"/>
    </source>
</evidence>
<sequence length="204" mass="23324">METFFIIIISILVTLGLVTIYKQWKTKKVANEQSVLILDKIKRVCKFVTVEGDFAEIYHYEDVKEKFLKLISSRKKALVVINAKAHVGFDLGKVNMTSNPKTKTVNLTHFPQPEVLSIETNINYYDKQDGMFNKFDASDLTDLSTKAKAHIMDKIPESGLYNIARQEALEAIHLIENLVETIGWKLDYTALQIEGKQDTQLLEK</sequence>
<accession>A0A6L6UD63</accession>
<protein>
    <submittedName>
        <fullName evidence="2">DUF4230 domain-containing protein</fullName>
    </submittedName>
</protein>
<dbReference type="InterPro" id="IPR025324">
    <property type="entry name" value="DUF4230"/>
</dbReference>
<reference evidence="2 3" key="1">
    <citation type="submission" date="2019-12" db="EMBL/GenBank/DDBJ databases">
        <authorList>
            <person name="Li J."/>
        </authorList>
    </citation>
    <scope>NUCLEOTIDE SEQUENCE [LARGE SCALE GENOMIC DNA]</scope>
    <source>
        <strain evidence="2 3">HL2-2</strain>
    </source>
</reference>
<dbReference type="Proteomes" id="UP000478208">
    <property type="component" value="Unassembled WGS sequence"/>
</dbReference>
<gene>
    <name evidence="2" type="ORF">GN138_09630</name>
</gene>
<comment type="caution">
    <text evidence="2">The sequence shown here is derived from an EMBL/GenBank/DDBJ whole genome shotgun (WGS) entry which is preliminary data.</text>
</comment>
<evidence type="ECO:0000313" key="2">
    <source>
        <dbReference type="EMBL" id="MUU78704.1"/>
    </source>
</evidence>
<proteinExistence type="predicted"/>
<feature type="transmembrane region" description="Helical" evidence="1">
    <location>
        <begin position="6"/>
        <end position="24"/>
    </location>
</feature>
<dbReference type="Pfam" id="PF14014">
    <property type="entry name" value="DUF4230"/>
    <property type="match status" value="1"/>
</dbReference>
<keyword evidence="3" id="KW-1185">Reference proteome</keyword>
<evidence type="ECO:0000256" key="1">
    <source>
        <dbReference type="SAM" id="Phobius"/>
    </source>
</evidence>
<keyword evidence="1" id="KW-0472">Membrane</keyword>
<keyword evidence="1" id="KW-1133">Transmembrane helix</keyword>
<dbReference type="AlphaFoldDB" id="A0A6L6UD63"/>
<dbReference type="EMBL" id="WOWS01000003">
    <property type="protein sequence ID" value="MUU78704.1"/>
    <property type="molecule type" value="Genomic_DNA"/>
</dbReference>
<name>A0A6L6UD63_9FLAO</name>
<organism evidence="2 3">
    <name type="scientific">Winogradskyella endarachnes</name>
    <dbReference type="NCBI Taxonomy" id="2681965"/>
    <lineage>
        <taxon>Bacteria</taxon>
        <taxon>Pseudomonadati</taxon>
        <taxon>Bacteroidota</taxon>
        <taxon>Flavobacteriia</taxon>
        <taxon>Flavobacteriales</taxon>
        <taxon>Flavobacteriaceae</taxon>
        <taxon>Winogradskyella</taxon>
    </lineage>
</organism>